<dbReference type="EMBL" id="CABEHT010000001">
    <property type="protein sequence ID" value="VTS12460.1"/>
    <property type="molecule type" value="Genomic_DNA"/>
</dbReference>
<dbReference type="InterPro" id="IPR003507">
    <property type="entry name" value="S66_fam"/>
</dbReference>
<dbReference type="SUPFAM" id="SSF52317">
    <property type="entry name" value="Class I glutamine amidotransferase-like"/>
    <property type="match status" value="1"/>
</dbReference>
<dbReference type="Gene3D" id="3.40.50.10740">
    <property type="entry name" value="Class I glutamine amidotransferase-like"/>
    <property type="match status" value="1"/>
</dbReference>
<gene>
    <name evidence="2" type="ORF">NCTC5386_00270</name>
</gene>
<dbReference type="AlphaFoldDB" id="A0A4U9XHB3"/>
<dbReference type="PANTHER" id="PTHR30237">
    <property type="entry name" value="MURAMOYLTETRAPEPTIDE CARBOXYPEPTIDASE"/>
    <property type="match status" value="1"/>
</dbReference>
<reference evidence="2 3" key="1">
    <citation type="submission" date="2019-05" db="EMBL/GenBank/DDBJ databases">
        <authorList>
            <consortium name="Pathogen Informatics"/>
        </authorList>
    </citation>
    <scope>NUCLEOTIDE SEQUENCE [LARGE SCALE GENOMIC DNA]</scope>
    <source>
        <strain evidence="2 3">NCTC5386</strain>
    </source>
</reference>
<name>A0A4U9XHB3_9STRE</name>
<sequence>MEYFPPSSSATEFGKKRYKRAKQFWFNKGVKIKERNVTGKSDFYRSGTIKEKSLKQNNLIYDSEVRCIMASIGGVNLNSLLPYIDYND</sequence>
<dbReference type="InterPro" id="IPR027478">
    <property type="entry name" value="LdcA_N"/>
</dbReference>
<dbReference type="InterPro" id="IPR040449">
    <property type="entry name" value="Peptidase_S66_N"/>
</dbReference>
<evidence type="ECO:0000313" key="3">
    <source>
        <dbReference type="Proteomes" id="UP000394068"/>
    </source>
</evidence>
<dbReference type="PANTHER" id="PTHR30237:SF5">
    <property type="entry name" value="CARBOXYPEPTIDASE VC_A0337-RELATED"/>
    <property type="match status" value="1"/>
</dbReference>
<accession>A0A4U9XHB3</accession>
<feature type="domain" description="LD-carboxypeptidase N-terminal" evidence="1">
    <location>
        <begin position="6"/>
        <end position="87"/>
    </location>
</feature>
<proteinExistence type="predicted"/>
<protein>
    <submittedName>
        <fullName evidence="2">Microcin immunity protein</fullName>
    </submittedName>
</protein>
<organism evidence="2 3">
    <name type="scientific">Streptococcus pseudoporcinus</name>
    <dbReference type="NCBI Taxonomy" id="361101"/>
    <lineage>
        <taxon>Bacteria</taxon>
        <taxon>Bacillati</taxon>
        <taxon>Bacillota</taxon>
        <taxon>Bacilli</taxon>
        <taxon>Lactobacillales</taxon>
        <taxon>Streptococcaceae</taxon>
        <taxon>Streptococcus</taxon>
    </lineage>
</organism>
<evidence type="ECO:0000259" key="1">
    <source>
        <dbReference type="Pfam" id="PF02016"/>
    </source>
</evidence>
<dbReference type="InterPro" id="IPR029062">
    <property type="entry name" value="Class_I_gatase-like"/>
</dbReference>
<evidence type="ECO:0000313" key="2">
    <source>
        <dbReference type="EMBL" id="VTS12460.1"/>
    </source>
</evidence>
<dbReference type="Pfam" id="PF02016">
    <property type="entry name" value="Peptidase_S66"/>
    <property type="match status" value="1"/>
</dbReference>
<dbReference type="Proteomes" id="UP000394068">
    <property type="component" value="Unassembled WGS sequence"/>
</dbReference>